<accession>A0A951QCL0</accession>
<name>A0A951QCL0_9CYAN</name>
<gene>
    <name evidence="1" type="ORF">KME15_09470</name>
</gene>
<dbReference type="Proteomes" id="UP000757435">
    <property type="component" value="Unassembled WGS sequence"/>
</dbReference>
<dbReference type="Pfam" id="PF12049">
    <property type="entry name" value="DUF3531"/>
    <property type="match status" value="1"/>
</dbReference>
<dbReference type="InterPro" id="IPR021920">
    <property type="entry name" value="DUF3531"/>
</dbReference>
<dbReference type="EMBL" id="JAHHHD010000008">
    <property type="protein sequence ID" value="MBW4658893.1"/>
    <property type="molecule type" value="Genomic_DNA"/>
</dbReference>
<comment type="caution">
    <text evidence="1">The sequence shown here is derived from an EMBL/GenBank/DDBJ whole genome shotgun (WGS) entry which is preliminary data.</text>
</comment>
<dbReference type="AlphaFoldDB" id="A0A951QCL0"/>
<evidence type="ECO:0000313" key="2">
    <source>
        <dbReference type="Proteomes" id="UP000757435"/>
    </source>
</evidence>
<organism evidence="1 2">
    <name type="scientific">Drouetiella hepatica Uher 2000/2452</name>
    <dbReference type="NCBI Taxonomy" id="904376"/>
    <lineage>
        <taxon>Bacteria</taxon>
        <taxon>Bacillati</taxon>
        <taxon>Cyanobacteriota</taxon>
        <taxon>Cyanophyceae</taxon>
        <taxon>Oculatellales</taxon>
        <taxon>Oculatellaceae</taxon>
        <taxon>Drouetiella</taxon>
    </lineage>
</organism>
<dbReference type="PANTHER" id="PTHR46737">
    <property type="entry name" value="OS02G0827600 PROTEIN"/>
    <property type="match status" value="1"/>
</dbReference>
<reference evidence="1" key="2">
    <citation type="journal article" date="2022" name="Microbiol. Resour. Announc.">
        <title>Metagenome Sequencing to Explore Phylogenomics of Terrestrial Cyanobacteria.</title>
        <authorList>
            <person name="Ward R.D."/>
            <person name="Stajich J.E."/>
            <person name="Johansen J.R."/>
            <person name="Huntemann M."/>
            <person name="Clum A."/>
            <person name="Foster B."/>
            <person name="Foster B."/>
            <person name="Roux S."/>
            <person name="Palaniappan K."/>
            <person name="Varghese N."/>
            <person name="Mukherjee S."/>
            <person name="Reddy T.B.K."/>
            <person name="Daum C."/>
            <person name="Copeland A."/>
            <person name="Chen I.A."/>
            <person name="Ivanova N.N."/>
            <person name="Kyrpides N.C."/>
            <person name="Shapiro N."/>
            <person name="Eloe-Fadrosh E.A."/>
            <person name="Pietrasiak N."/>
        </authorList>
    </citation>
    <scope>NUCLEOTIDE SEQUENCE</scope>
    <source>
        <strain evidence="1">UHER 2000/2452</strain>
    </source>
</reference>
<proteinExistence type="predicted"/>
<reference evidence="1" key="1">
    <citation type="submission" date="2021-05" db="EMBL/GenBank/DDBJ databases">
        <authorList>
            <person name="Pietrasiak N."/>
            <person name="Ward R."/>
            <person name="Stajich J.E."/>
            <person name="Kurbessoian T."/>
        </authorList>
    </citation>
    <scope>NUCLEOTIDE SEQUENCE</scope>
    <source>
        <strain evidence="1">UHER 2000/2452</strain>
    </source>
</reference>
<evidence type="ECO:0000313" key="1">
    <source>
        <dbReference type="EMBL" id="MBW4658893.1"/>
    </source>
</evidence>
<dbReference type="PANTHER" id="PTHR46737:SF2">
    <property type="entry name" value="OS02G0827600 PROTEIN"/>
    <property type="match status" value="1"/>
</dbReference>
<sequence length="155" mass="17957">MKVEFRECDFFDLWIWLEFSNTPSTAEQQYVEEVFNSWFLLGKLGGFNAENMQVQDTGLDISYLEYNQDAAEDSFVALMHNMSEFEYEGNWGRCWFDLGTADAIAADILINALDQLSKDYVTIERIIFGGENQDWKIPGNKRSSFAENDQDNQNN</sequence>
<protein>
    <submittedName>
        <fullName evidence="1">DUF3531 family protein</fullName>
    </submittedName>
</protein>